<dbReference type="EMBL" id="FOQD01000013">
    <property type="protein sequence ID" value="SFI87478.1"/>
    <property type="molecule type" value="Genomic_DNA"/>
</dbReference>
<evidence type="ECO:0000313" key="9">
    <source>
        <dbReference type="Proteomes" id="UP000199518"/>
    </source>
</evidence>
<keyword evidence="2" id="KW-1003">Cell membrane</keyword>
<dbReference type="GO" id="GO:0005886">
    <property type="term" value="C:plasma membrane"/>
    <property type="evidence" value="ECO:0007669"/>
    <property type="project" value="UniProtKB-SubCell"/>
</dbReference>
<evidence type="ECO:0000256" key="1">
    <source>
        <dbReference type="ARBA" id="ARBA00004651"/>
    </source>
</evidence>
<dbReference type="Proteomes" id="UP000199518">
    <property type="component" value="Unassembled WGS sequence"/>
</dbReference>
<feature type="transmembrane region" description="Helical" evidence="6">
    <location>
        <begin position="123"/>
        <end position="144"/>
    </location>
</feature>
<feature type="transmembrane region" description="Helical" evidence="6">
    <location>
        <begin position="254"/>
        <end position="273"/>
    </location>
</feature>
<accession>A0A1I3LRT0</accession>
<evidence type="ECO:0000256" key="6">
    <source>
        <dbReference type="SAM" id="Phobius"/>
    </source>
</evidence>
<keyword evidence="5 6" id="KW-0472">Membrane</keyword>
<feature type="transmembrane region" description="Helical" evidence="6">
    <location>
        <begin position="219"/>
        <end position="242"/>
    </location>
</feature>
<dbReference type="PANTHER" id="PTHR42920:SF5">
    <property type="entry name" value="EAMA DOMAIN-CONTAINING PROTEIN"/>
    <property type="match status" value="1"/>
</dbReference>
<gene>
    <name evidence="8" type="ORF">SAMN05421753_11348</name>
</gene>
<dbReference type="InterPro" id="IPR037185">
    <property type="entry name" value="EmrE-like"/>
</dbReference>
<dbReference type="OrthoDB" id="259867at2"/>
<proteinExistence type="predicted"/>
<feature type="transmembrane region" description="Helical" evidence="6">
    <location>
        <begin position="188"/>
        <end position="207"/>
    </location>
</feature>
<keyword evidence="9" id="KW-1185">Reference proteome</keyword>
<feature type="transmembrane region" description="Helical" evidence="6">
    <location>
        <begin position="43"/>
        <end position="63"/>
    </location>
</feature>
<evidence type="ECO:0000256" key="4">
    <source>
        <dbReference type="ARBA" id="ARBA00022989"/>
    </source>
</evidence>
<feature type="transmembrane region" description="Helical" evidence="6">
    <location>
        <begin position="156"/>
        <end position="173"/>
    </location>
</feature>
<evidence type="ECO:0000256" key="5">
    <source>
        <dbReference type="ARBA" id="ARBA00023136"/>
    </source>
</evidence>
<organism evidence="8 9">
    <name type="scientific">Planctomicrobium piriforme</name>
    <dbReference type="NCBI Taxonomy" id="1576369"/>
    <lineage>
        <taxon>Bacteria</taxon>
        <taxon>Pseudomonadati</taxon>
        <taxon>Planctomycetota</taxon>
        <taxon>Planctomycetia</taxon>
        <taxon>Planctomycetales</taxon>
        <taxon>Planctomycetaceae</taxon>
        <taxon>Planctomicrobium</taxon>
    </lineage>
</organism>
<evidence type="ECO:0000256" key="2">
    <source>
        <dbReference type="ARBA" id="ARBA00022475"/>
    </source>
</evidence>
<keyword evidence="4 6" id="KW-1133">Transmembrane helix</keyword>
<dbReference type="RefSeq" id="WP_092052250.1">
    <property type="nucleotide sequence ID" value="NZ_FOQD01000013.1"/>
</dbReference>
<sequence length="303" mass="32295">MPNDPQSSSHLLLPLLASLLFVVGALFGKASSVRGASPYTNTFAANFCLALFWTAFGFARSGFLPPAAWAPAAAIACAFVVGQLCTYLAFQNGDVSLATPIFGVKIILVAVLVSLLAEEAIPTRIWIAAILASIGVAVVQMNPGQSKLANFSARRTALTVVLALLAATSYSLFDVGLQYCGRKYGGEAFLATMFVWMGLISCGLLPWTDSLTRLRQIKAVTPLLMTALLIAGQAVLICYALGQYGDATRVNIIYALRGLWSVLLAWILNRMAVNPEGRHSARTMLFRLTGAAILLACVIISMT</sequence>
<protein>
    <submittedName>
        <fullName evidence="8">Uncharacterized membrane protein</fullName>
    </submittedName>
</protein>
<evidence type="ECO:0000256" key="3">
    <source>
        <dbReference type="ARBA" id="ARBA00022692"/>
    </source>
</evidence>
<dbReference type="SUPFAM" id="SSF103481">
    <property type="entry name" value="Multidrug resistance efflux transporter EmrE"/>
    <property type="match status" value="1"/>
</dbReference>
<feature type="domain" description="EamA" evidence="7">
    <location>
        <begin position="11"/>
        <end position="139"/>
    </location>
</feature>
<feature type="transmembrane region" description="Helical" evidence="6">
    <location>
        <begin position="69"/>
        <end position="90"/>
    </location>
</feature>
<evidence type="ECO:0000259" key="7">
    <source>
        <dbReference type="Pfam" id="PF00892"/>
    </source>
</evidence>
<dbReference type="InterPro" id="IPR051258">
    <property type="entry name" value="Diverse_Substrate_Transporter"/>
</dbReference>
<feature type="transmembrane region" description="Helical" evidence="6">
    <location>
        <begin position="12"/>
        <end position="31"/>
    </location>
</feature>
<evidence type="ECO:0000313" key="8">
    <source>
        <dbReference type="EMBL" id="SFI87478.1"/>
    </source>
</evidence>
<keyword evidence="3 6" id="KW-0812">Transmembrane</keyword>
<reference evidence="9" key="1">
    <citation type="submission" date="2016-10" db="EMBL/GenBank/DDBJ databases">
        <authorList>
            <person name="Varghese N."/>
            <person name="Submissions S."/>
        </authorList>
    </citation>
    <scope>NUCLEOTIDE SEQUENCE [LARGE SCALE GENOMIC DNA]</scope>
    <source>
        <strain evidence="9">DSM 26348</strain>
    </source>
</reference>
<dbReference type="PANTHER" id="PTHR42920">
    <property type="entry name" value="OS03G0707200 PROTEIN-RELATED"/>
    <property type="match status" value="1"/>
</dbReference>
<feature type="transmembrane region" description="Helical" evidence="6">
    <location>
        <begin position="285"/>
        <end position="302"/>
    </location>
</feature>
<dbReference type="InterPro" id="IPR000620">
    <property type="entry name" value="EamA_dom"/>
</dbReference>
<name>A0A1I3LRT0_9PLAN</name>
<comment type="subcellular location">
    <subcellularLocation>
        <location evidence="1">Cell membrane</location>
        <topology evidence="1">Multi-pass membrane protein</topology>
    </subcellularLocation>
</comment>
<feature type="transmembrane region" description="Helical" evidence="6">
    <location>
        <begin position="97"/>
        <end position="117"/>
    </location>
</feature>
<dbReference type="AlphaFoldDB" id="A0A1I3LRT0"/>
<dbReference type="Pfam" id="PF00892">
    <property type="entry name" value="EamA"/>
    <property type="match status" value="1"/>
</dbReference>